<sequence length="183" mass="19642">MAEKKRVSFMMILPPVIFLGVAALFFFGMQRDNPDLLPTALKGQPAPPLQLEPFAGKQMLTDEALRESGVKLVNFWASWCAPCRVEHPNLMALAAEGIEIHGVNYKDTDAKGTAFLAGLGDPYTLAGSDKSGRTGLDWGVYGVPETFVIDASGKIITRFAGPITSSVMEKTIRPAIAEAAASE</sequence>
<accession>A0A1G8IEM7</accession>
<dbReference type="STRING" id="571298.SAMN04488026_100115"/>
<dbReference type="PANTHER" id="PTHR42852:SF6">
    <property type="entry name" value="THIOL:DISULFIDE INTERCHANGE PROTEIN DSBE"/>
    <property type="match status" value="1"/>
</dbReference>
<dbReference type="InterPro" id="IPR004799">
    <property type="entry name" value="Periplasmic_diS_OxRdtase_DsbE"/>
</dbReference>
<comment type="similarity">
    <text evidence="2">Belongs to the thioredoxin family. DsbE subfamily.</text>
</comment>
<dbReference type="PROSITE" id="PS51352">
    <property type="entry name" value="THIOREDOXIN_2"/>
    <property type="match status" value="1"/>
</dbReference>
<dbReference type="GO" id="GO:0015036">
    <property type="term" value="F:disulfide oxidoreductase activity"/>
    <property type="evidence" value="ECO:0007669"/>
    <property type="project" value="InterPro"/>
</dbReference>
<feature type="transmembrane region" description="Helical" evidence="6">
    <location>
        <begin position="7"/>
        <end position="29"/>
    </location>
</feature>
<evidence type="ECO:0000256" key="1">
    <source>
        <dbReference type="ARBA" id="ARBA00004196"/>
    </source>
</evidence>
<keyword evidence="3" id="KW-0201">Cytochrome c-type biogenesis</keyword>
<dbReference type="PROSITE" id="PS00194">
    <property type="entry name" value="THIOREDOXIN_1"/>
    <property type="match status" value="1"/>
</dbReference>
<keyword evidence="4" id="KW-1015">Disulfide bond</keyword>
<dbReference type="GO" id="GO:0030288">
    <property type="term" value="C:outer membrane-bounded periplasmic space"/>
    <property type="evidence" value="ECO:0007669"/>
    <property type="project" value="InterPro"/>
</dbReference>
<dbReference type="Pfam" id="PF08534">
    <property type="entry name" value="Redoxin"/>
    <property type="match status" value="1"/>
</dbReference>
<dbReference type="Gene3D" id="3.40.30.10">
    <property type="entry name" value="Glutaredoxin"/>
    <property type="match status" value="1"/>
</dbReference>
<reference evidence="8 9" key="1">
    <citation type="submission" date="2016-10" db="EMBL/GenBank/DDBJ databases">
        <authorList>
            <person name="de Groot N.N."/>
        </authorList>
    </citation>
    <scope>NUCLEOTIDE SEQUENCE [LARGE SCALE GENOMIC DNA]</scope>
    <source>
        <strain evidence="8 9">DSM 25294</strain>
    </source>
</reference>
<gene>
    <name evidence="8" type="ORF">SAMN04488026_100115</name>
</gene>
<evidence type="ECO:0000313" key="9">
    <source>
        <dbReference type="Proteomes" id="UP000199382"/>
    </source>
</evidence>
<dbReference type="GO" id="GO:0017004">
    <property type="term" value="P:cytochrome complex assembly"/>
    <property type="evidence" value="ECO:0007669"/>
    <property type="project" value="UniProtKB-KW"/>
</dbReference>
<keyword evidence="5" id="KW-0676">Redox-active center</keyword>
<evidence type="ECO:0000313" key="8">
    <source>
        <dbReference type="EMBL" id="SDI17364.1"/>
    </source>
</evidence>
<name>A0A1G8IEM7_9RHOB</name>
<dbReference type="PANTHER" id="PTHR42852">
    <property type="entry name" value="THIOL:DISULFIDE INTERCHANGE PROTEIN DSBE"/>
    <property type="match status" value="1"/>
</dbReference>
<dbReference type="AlphaFoldDB" id="A0A1G8IEM7"/>
<proteinExistence type="inferred from homology"/>
<dbReference type="InterPro" id="IPR050553">
    <property type="entry name" value="Thioredoxin_ResA/DsbE_sf"/>
</dbReference>
<dbReference type="Proteomes" id="UP000199382">
    <property type="component" value="Unassembled WGS sequence"/>
</dbReference>
<dbReference type="NCBIfam" id="TIGR00385">
    <property type="entry name" value="dsbE"/>
    <property type="match status" value="1"/>
</dbReference>
<evidence type="ECO:0000259" key="7">
    <source>
        <dbReference type="PROSITE" id="PS51352"/>
    </source>
</evidence>
<organism evidence="8 9">
    <name type="scientific">Aliiruegeria lutimaris</name>
    <dbReference type="NCBI Taxonomy" id="571298"/>
    <lineage>
        <taxon>Bacteria</taxon>
        <taxon>Pseudomonadati</taxon>
        <taxon>Pseudomonadota</taxon>
        <taxon>Alphaproteobacteria</taxon>
        <taxon>Rhodobacterales</taxon>
        <taxon>Roseobacteraceae</taxon>
        <taxon>Aliiruegeria</taxon>
    </lineage>
</organism>
<evidence type="ECO:0000256" key="5">
    <source>
        <dbReference type="ARBA" id="ARBA00023284"/>
    </source>
</evidence>
<evidence type="ECO:0000256" key="4">
    <source>
        <dbReference type="ARBA" id="ARBA00023157"/>
    </source>
</evidence>
<evidence type="ECO:0000256" key="3">
    <source>
        <dbReference type="ARBA" id="ARBA00022748"/>
    </source>
</evidence>
<evidence type="ECO:0000256" key="6">
    <source>
        <dbReference type="SAM" id="Phobius"/>
    </source>
</evidence>
<dbReference type="InterPro" id="IPR017937">
    <property type="entry name" value="Thioredoxin_CS"/>
</dbReference>
<dbReference type="CDD" id="cd03010">
    <property type="entry name" value="TlpA_like_DsbE"/>
    <property type="match status" value="1"/>
</dbReference>
<keyword evidence="6" id="KW-0812">Transmembrane</keyword>
<dbReference type="SUPFAM" id="SSF52833">
    <property type="entry name" value="Thioredoxin-like"/>
    <property type="match status" value="1"/>
</dbReference>
<protein>
    <submittedName>
        <fullName evidence="8">Cytochrome c biogenesis protein CcmG, thiol:disulfide interchange protein DsbE</fullName>
    </submittedName>
</protein>
<keyword evidence="6" id="KW-1133">Transmembrane helix</keyword>
<comment type="subcellular location">
    <subcellularLocation>
        <location evidence="1">Cell envelope</location>
    </subcellularLocation>
</comment>
<keyword evidence="6" id="KW-0472">Membrane</keyword>
<dbReference type="EMBL" id="FNEK01000001">
    <property type="protein sequence ID" value="SDI17364.1"/>
    <property type="molecule type" value="Genomic_DNA"/>
</dbReference>
<dbReference type="InterPro" id="IPR036249">
    <property type="entry name" value="Thioredoxin-like_sf"/>
</dbReference>
<evidence type="ECO:0000256" key="2">
    <source>
        <dbReference type="ARBA" id="ARBA00007758"/>
    </source>
</evidence>
<dbReference type="InterPro" id="IPR013740">
    <property type="entry name" value="Redoxin"/>
</dbReference>
<feature type="domain" description="Thioredoxin" evidence="7">
    <location>
        <begin position="40"/>
        <end position="181"/>
    </location>
</feature>
<dbReference type="InterPro" id="IPR013766">
    <property type="entry name" value="Thioredoxin_domain"/>
</dbReference>
<keyword evidence="9" id="KW-1185">Reference proteome</keyword>
<dbReference type="RefSeq" id="WP_244520561.1">
    <property type="nucleotide sequence ID" value="NZ_FNEK01000001.1"/>
</dbReference>